<evidence type="ECO:0000256" key="2">
    <source>
        <dbReference type="ARBA" id="ARBA00022729"/>
    </source>
</evidence>
<keyword evidence="1" id="KW-0285">Flavoprotein</keyword>
<gene>
    <name evidence="7" type="ORF">J2S17_005658</name>
</gene>
<reference evidence="7 8" key="1">
    <citation type="submission" date="2023-07" db="EMBL/GenBank/DDBJ databases">
        <title>Genomic Encyclopedia of Type Strains, Phase IV (KMG-IV): sequencing the most valuable type-strain genomes for metagenomic binning, comparative biology and taxonomic classification.</title>
        <authorList>
            <person name="Goeker M."/>
        </authorList>
    </citation>
    <scope>NUCLEOTIDE SEQUENCE [LARGE SCALE GENOMIC DNA]</scope>
    <source>
        <strain evidence="7 8">DSM 23494</strain>
    </source>
</reference>
<evidence type="ECO:0000256" key="4">
    <source>
        <dbReference type="ARBA" id="ARBA00022857"/>
    </source>
</evidence>
<dbReference type="InterPro" id="IPR002937">
    <property type="entry name" value="Amino_oxidase"/>
</dbReference>
<dbReference type="RefSeq" id="WP_307480218.1">
    <property type="nucleotide sequence ID" value="NZ_JAUSUB010000047.1"/>
</dbReference>
<protein>
    <submittedName>
        <fullName evidence="7">Prolycopene isomerase</fullName>
        <ecNumber evidence="7">5.2.1.13</ecNumber>
    </submittedName>
</protein>
<keyword evidence="2" id="KW-0732">Signal</keyword>
<keyword evidence="8" id="KW-1185">Reference proteome</keyword>
<dbReference type="SUPFAM" id="SSF51905">
    <property type="entry name" value="FAD/NAD(P)-binding domain"/>
    <property type="match status" value="1"/>
</dbReference>
<dbReference type="InterPro" id="IPR052206">
    <property type="entry name" value="Retinol_saturase"/>
</dbReference>
<organism evidence="7 8">
    <name type="scientific">Cytobacillus purgationiresistens</name>
    <dbReference type="NCBI Taxonomy" id="863449"/>
    <lineage>
        <taxon>Bacteria</taxon>
        <taxon>Bacillati</taxon>
        <taxon>Bacillota</taxon>
        <taxon>Bacilli</taxon>
        <taxon>Bacillales</taxon>
        <taxon>Bacillaceae</taxon>
        <taxon>Cytobacillus</taxon>
    </lineage>
</organism>
<keyword evidence="3" id="KW-0274">FAD</keyword>
<dbReference type="Pfam" id="PF01593">
    <property type="entry name" value="Amino_oxidase"/>
    <property type="match status" value="1"/>
</dbReference>
<proteinExistence type="predicted"/>
<dbReference type="PANTHER" id="PTHR46091">
    <property type="entry name" value="BLR7054 PROTEIN"/>
    <property type="match status" value="1"/>
</dbReference>
<keyword evidence="4" id="KW-0521">NADP</keyword>
<dbReference type="PANTHER" id="PTHR46091:SF3">
    <property type="entry name" value="AMINE OXIDASE DOMAIN-CONTAINING PROTEIN"/>
    <property type="match status" value="1"/>
</dbReference>
<evidence type="ECO:0000256" key="5">
    <source>
        <dbReference type="ARBA" id="ARBA00023027"/>
    </source>
</evidence>
<comment type="caution">
    <text evidence="7">The sequence shown here is derived from an EMBL/GenBank/DDBJ whole genome shotgun (WGS) entry which is preliminary data.</text>
</comment>
<dbReference type="GO" id="GO:0016853">
    <property type="term" value="F:isomerase activity"/>
    <property type="evidence" value="ECO:0007669"/>
    <property type="project" value="UniProtKB-KW"/>
</dbReference>
<dbReference type="Gene3D" id="3.50.50.60">
    <property type="entry name" value="FAD/NAD(P)-binding domain"/>
    <property type="match status" value="2"/>
</dbReference>
<keyword evidence="5" id="KW-0520">NAD</keyword>
<dbReference type="EMBL" id="JAUSUB010000047">
    <property type="protein sequence ID" value="MDQ0273726.1"/>
    <property type="molecule type" value="Genomic_DNA"/>
</dbReference>
<evidence type="ECO:0000256" key="3">
    <source>
        <dbReference type="ARBA" id="ARBA00022827"/>
    </source>
</evidence>
<dbReference type="InterPro" id="IPR036188">
    <property type="entry name" value="FAD/NAD-bd_sf"/>
</dbReference>
<sequence length="490" mass="55926">MYDVIVIGSGLGGLVAACKLAQTGKKVVVLEKHIIAGGFATSFKRKRKWEFDVSLHSISGLREGGRINKIFKEIGVFDKLKFNELPDLYSVYHPEGKFVVNGQAQEYEKDLIKLFPEETEGIHSLFQLFVTIREEMISNRKGVSTYIKYQNHTLQQLMDEHIKSPKLQSVICQLWGYFGLIPAKLSANYFAYAWTDYHHYGGAYPVGRSQSISNALISKLISMGGEIITRQEVTEVITIDGKARGVRTKKGKEYYAKHIISNMDPKKLLPIISGIEELPKRLKQKVEKIQPSFSCIQAYLIFDGNFSEVYEEASHEIFVNDYYDLNRIEHDIEDGNYKEMPYCLTIYENIVPNYQNAFESTLTMMQICSYDDWNKLNKEEYLQKKKEITQIYLDRLEKIYPGIKEKVKHIELATPLTVERYTGHTKGAIYGAAQTVEQSLHRSLPQMTPIPQLYLVGAWTKPGAGYSGVISSGYNLATTILTKEKREVLT</sequence>
<feature type="domain" description="Amine oxidase" evidence="6">
    <location>
        <begin position="11"/>
        <end position="481"/>
    </location>
</feature>
<evidence type="ECO:0000259" key="6">
    <source>
        <dbReference type="Pfam" id="PF01593"/>
    </source>
</evidence>
<evidence type="ECO:0000313" key="7">
    <source>
        <dbReference type="EMBL" id="MDQ0273726.1"/>
    </source>
</evidence>
<evidence type="ECO:0000313" key="8">
    <source>
        <dbReference type="Proteomes" id="UP001238088"/>
    </source>
</evidence>
<dbReference type="Proteomes" id="UP001238088">
    <property type="component" value="Unassembled WGS sequence"/>
</dbReference>
<keyword evidence="7" id="KW-0413">Isomerase</keyword>
<evidence type="ECO:0000256" key="1">
    <source>
        <dbReference type="ARBA" id="ARBA00022630"/>
    </source>
</evidence>
<dbReference type="EC" id="5.2.1.13" evidence="7"/>
<accession>A0ABU0ASG2</accession>
<name>A0ABU0ASG2_9BACI</name>